<reference evidence="2" key="1">
    <citation type="journal article" date="2023" name="Front. Plant Sci.">
        <title>Chromosomal-level genome assembly of Melastoma candidum provides insights into trichome evolution.</title>
        <authorList>
            <person name="Zhong Y."/>
            <person name="Wu W."/>
            <person name="Sun C."/>
            <person name="Zou P."/>
            <person name="Liu Y."/>
            <person name="Dai S."/>
            <person name="Zhou R."/>
        </authorList>
    </citation>
    <scope>NUCLEOTIDE SEQUENCE [LARGE SCALE GENOMIC DNA]</scope>
</reference>
<dbReference type="Proteomes" id="UP001057402">
    <property type="component" value="Chromosome 1"/>
</dbReference>
<comment type="caution">
    <text evidence="1">The sequence shown here is derived from an EMBL/GenBank/DDBJ whole genome shotgun (WGS) entry which is preliminary data.</text>
</comment>
<gene>
    <name evidence="1" type="ORF">MLD38_002049</name>
</gene>
<dbReference type="EMBL" id="CM042880">
    <property type="protein sequence ID" value="KAI4389875.1"/>
    <property type="molecule type" value="Genomic_DNA"/>
</dbReference>
<keyword evidence="2" id="KW-1185">Reference proteome</keyword>
<sequence length="235" mass="26395">MASGRNYSALLLRLRKSHGHFHKQLRCNFVATNDGRPSSRSFSSSSSKDGLLSWYLTMLETRPVVTKSATSSAIYAAADISSQEKDRASFVITSEDSFTWDFVRTLRMSVYGIAILGPSQHFWFNGIAQVLPKRDLVTTLKKIFLGQAIFGPINTSVFFSYNAALQGEDFGSIVARLRRDLLPTMRNSVAFWPACDFLTFKFVPVHLQPLVNSSFAYVWTVYLTYMASLKKAGEE</sequence>
<name>A0ACB9SFA2_9MYRT</name>
<evidence type="ECO:0000313" key="2">
    <source>
        <dbReference type="Proteomes" id="UP001057402"/>
    </source>
</evidence>
<proteinExistence type="predicted"/>
<organism evidence="1 2">
    <name type="scientific">Melastoma candidum</name>
    <dbReference type="NCBI Taxonomy" id="119954"/>
    <lineage>
        <taxon>Eukaryota</taxon>
        <taxon>Viridiplantae</taxon>
        <taxon>Streptophyta</taxon>
        <taxon>Embryophyta</taxon>
        <taxon>Tracheophyta</taxon>
        <taxon>Spermatophyta</taxon>
        <taxon>Magnoliopsida</taxon>
        <taxon>eudicotyledons</taxon>
        <taxon>Gunneridae</taxon>
        <taxon>Pentapetalae</taxon>
        <taxon>rosids</taxon>
        <taxon>malvids</taxon>
        <taxon>Myrtales</taxon>
        <taxon>Melastomataceae</taxon>
        <taxon>Melastomatoideae</taxon>
        <taxon>Melastomateae</taxon>
        <taxon>Melastoma</taxon>
    </lineage>
</organism>
<protein>
    <submittedName>
        <fullName evidence="1">Uncharacterized protein</fullName>
    </submittedName>
</protein>
<evidence type="ECO:0000313" key="1">
    <source>
        <dbReference type="EMBL" id="KAI4389875.1"/>
    </source>
</evidence>
<accession>A0ACB9SFA2</accession>